<evidence type="ECO:0000313" key="2">
    <source>
        <dbReference type="Proteomes" id="UP000053237"/>
    </source>
</evidence>
<sequence>MRPESELTEEDSMRYFVEAKTSDNSRSLTLKKAMRKSQMTQEYDGKSLVDCLIRAFMNVLDEQDMENFDEEEPKLYIQYFVNALRPRALKDTVRAELKRQANQRYRADIPEFVAWLKPQVV</sequence>
<proteinExistence type="predicted"/>
<keyword evidence="2" id="KW-1185">Reference proteome</keyword>
<accession>A0A024GH21</accession>
<dbReference type="OrthoDB" id="127016at2759"/>
<dbReference type="EMBL" id="CAIX01000119">
    <property type="protein sequence ID" value="CCI46187.1"/>
    <property type="molecule type" value="Genomic_DNA"/>
</dbReference>
<comment type="caution">
    <text evidence="1">The sequence shown here is derived from an EMBL/GenBank/DDBJ whole genome shotgun (WGS) entry which is preliminary data.</text>
</comment>
<dbReference type="Proteomes" id="UP000053237">
    <property type="component" value="Unassembled WGS sequence"/>
</dbReference>
<evidence type="ECO:0000313" key="1">
    <source>
        <dbReference type="EMBL" id="CCI46187.1"/>
    </source>
</evidence>
<reference evidence="1 2" key="1">
    <citation type="submission" date="2012-05" db="EMBL/GenBank/DDBJ databases">
        <title>Recombination and specialization in a pathogen metapopulation.</title>
        <authorList>
            <person name="Gardiner A."/>
            <person name="Kemen E."/>
            <person name="Schultz-Larsen T."/>
            <person name="MacLean D."/>
            <person name="Van Oosterhout C."/>
            <person name="Jones J.D.G."/>
        </authorList>
    </citation>
    <scope>NUCLEOTIDE SEQUENCE [LARGE SCALE GENOMIC DNA]</scope>
    <source>
        <strain evidence="1 2">Ac Nc2</strain>
    </source>
</reference>
<dbReference type="InParanoid" id="A0A024GH21"/>
<organism evidence="1 2">
    <name type="scientific">Albugo candida</name>
    <dbReference type="NCBI Taxonomy" id="65357"/>
    <lineage>
        <taxon>Eukaryota</taxon>
        <taxon>Sar</taxon>
        <taxon>Stramenopiles</taxon>
        <taxon>Oomycota</taxon>
        <taxon>Peronosporomycetes</taxon>
        <taxon>Albuginales</taxon>
        <taxon>Albuginaceae</taxon>
        <taxon>Albugo</taxon>
    </lineage>
</organism>
<gene>
    <name evidence="1" type="ORF">BN9_071160</name>
</gene>
<dbReference type="AlphaFoldDB" id="A0A024GH21"/>
<name>A0A024GH21_9STRA</name>
<protein>
    <submittedName>
        <fullName evidence="1">Uncharacterized protein</fullName>
    </submittedName>
</protein>
<dbReference type="STRING" id="65357.A0A024GH21"/>